<dbReference type="InterPro" id="IPR036318">
    <property type="entry name" value="FAD-bd_PCMH-like_sf"/>
</dbReference>
<evidence type="ECO:0000313" key="6">
    <source>
        <dbReference type="EMBL" id="KAK5991266.1"/>
    </source>
</evidence>
<accession>A0ABR0SHT5</accession>
<keyword evidence="6" id="KW-0503">Monooxygenase</keyword>
<keyword evidence="4" id="KW-0560">Oxidoreductase</keyword>
<dbReference type="GO" id="GO:0004497">
    <property type="term" value="F:monooxygenase activity"/>
    <property type="evidence" value="ECO:0007669"/>
    <property type="project" value="UniProtKB-KW"/>
</dbReference>
<dbReference type="Proteomes" id="UP001338125">
    <property type="component" value="Unassembled WGS sequence"/>
</dbReference>
<dbReference type="InterPro" id="IPR016166">
    <property type="entry name" value="FAD-bd_PCMH"/>
</dbReference>
<dbReference type="Gene3D" id="3.30.465.10">
    <property type="match status" value="1"/>
</dbReference>
<dbReference type="InterPro" id="IPR006094">
    <property type="entry name" value="Oxid_FAD_bind_N"/>
</dbReference>
<comment type="similarity">
    <text evidence="1">Belongs to the oxygen-dependent FAD-linked oxidoreductase family.</text>
</comment>
<dbReference type="PANTHER" id="PTHR42973:SF13">
    <property type="entry name" value="FAD-BINDING PCMH-TYPE DOMAIN-CONTAINING PROTEIN"/>
    <property type="match status" value="1"/>
</dbReference>
<keyword evidence="2" id="KW-0285">Flavoprotein</keyword>
<reference evidence="6 7" key="1">
    <citation type="submission" date="2024-01" db="EMBL/GenBank/DDBJ databases">
        <title>Complete genome of Cladobotryum mycophilum ATHUM6906.</title>
        <authorList>
            <person name="Christinaki A.C."/>
            <person name="Myridakis A.I."/>
            <person name="Kouvelis V.N."/>
        </authorList>
    </citation>
    <scope>NUCLEOTIDE SEQUENCE [LARGE SCALE GENOMIC DNA]</scope>
    <source>
        <strain evidence="6 7">ATHUM6906</strain>
    </source>
</reference>
<sequence>MDYVTSILKPGCVVAPKSATDVLKFAVKSGGHNANPGANSINGGVSIDLGGLNTAVLARDRSYVSLGAGLSWGQAYDAFNSSNIGFTGGICEDVGVGGVSLGGGQNLFQAQRGWVVDNILNYEVVLASGKVVNANSKSYTDLFKALKGGNTNFGIVTNVKVAAFDFQGIWGGELLVNLTGAQATRPRLLDTITQATIDITSSNKLDPYTAVQTMNVYLAENKGQIFISAFANTKGIEKPKAAQTFLTLPNQLLNTGRQVKLANFVHEVSKFQPKGYREVTASITITNDFKTLREIWDATDAVYNAIPHKDKIDWLVSFIPQPKIQQSFSKANGCEGNSLGLTNVKDDQIVIWLTSRWTDAALDGEMNDARKKFISAATDVAKKHGTFHPFIYINYAAPTQDPLCGYGAESFAFLKKAAKKYDPKGVFQTLMPGGFKLDKSACPKGPV</sequence>
<evidence type="ECO:0000256" key="1">
    <source>
        <dbReference type="ARBA" id="ARBA00005466"/>
    </source>
</evidence>
<dbReference type="EMBL" id="JAVFKD010000014">
    <property type="protein sequence ID" value="KAK5991266.1"/>
    <property type="molecule type" value="Genomic_DNA"/>
</dbReference>
<name>A0ABR0SHT5_9HYPO</name>
<organism evidence="6 7">
    <name type="scientific">Cladobotryum mycophilum</name>
    <dbReference type="NCBI Taxonomy" id="491253"/>
    <lineage>
        <taxon>Eukaryota</taxon>
        <taxon>Fungi</taxon>
        <taxon>Dikarya</taxon>
        <taxon>Ascomycota</taxon>
        <taxon>Pezizomycotina</taxon>
        <taxon>Sordariomycetes</taxon>
        <taxon>Hypocreomycetidae</taxon>
        <taxon>Hypocreales</taxon>
        <taxon>Hypocreaceae</taxon>
        <taxon>Cladobotryum</taxon>
    </lineage>
</organism>
<gene>
    <name evidence="6" type="ORF">PT974_09546</name>
</gene>
<dbReference type="InterPro" id="IPR050416">
    <property type="entry name" value="FAD-linked_Oxidoreductase"/>
</dbReference>
<comment type="caution">
    <text evidence="6">The sequence shown here is derived from an EMBL/GenBank/DDBJ whole genome shotgun (WGS) entry which is preliminary data.</text>
</comment>
<feature type="domain" description="FAD-binding PCMH-type" evidence="5">
    <location>
        <begin position="1"/>
        <end position="166"/>
    </location>
</feature>
<evidence type="ECO:0000313" key="7">
    <source>
        <dbReference type="Proteomes" id="UP001338125"/>
    </source>
</evidence>
<evidence type="ECO:0000256" key="3">
    <source>
        <dbReference type="ARBA" id="ARBA00022827"/>
    </source>
</evidence>
<keyword evidence="7" id="KW-1185">Reference proteome</keyword>
<evidence type="ECO:0000256" key="2">
    <source>
        <dbReference type="ARBA" id="ARBA00022630"/>
    </source>
</evidence>
<dbReference type="Pfam" id="PF01565">
    <property type="entry name" value="FAD_binding_4"/>
    <property type="match status" value="1"/>
</dbReference>
<dbReference type="PROSITE" id="PS51387">
    <property type="entry name" value="FAD_PCMH"/>
    <property type="match status" value="1"/>
</dbReference>
<keyword evidence="3" id="KW-0274">FAD</keyword>
<dbReference type="PANTHER" id="PTHR42973">
    <property type="entry name" value="BINDING OXIDOREDUCTASE, PUTATIVE (AFU_ORTHOLOGUE AFUA_1G17690)-RELATED"/>
    <property type="match status" value="1"/>
</dbReference>
<dbReference type="SUPFAM" id="SSF56176">
    <property type="entry name" value="FAD-binding/transporter-associated domain-like"/>
    <property type="match status" value="1"/>
</dbReference>
<dbReference type="InterPro" id="IPR016169">
    <property type="entry name" value="FAD-bd_PCMH_sub2"/>
</dbReference>
<evidence type="ECO:0000259" key="5">
    <source>
        <dbReference type="PROSITE" id="PS51387"/>
    </source>
</evidence>
<proteinExistence type="inferred from homology"/>
<evidence type="ECO:0000256" key="4">
    <source>
        <dbReference type="ARBA" id="ARBA00023002"/>
    </source>
</evidence>
<protein>
    <submittedName>
        <fullName evidence="6">FAD-dependent monooxygenase sdcF</fullName>
    </submittedName>
</protein>